<dbReference type="AlphaFoldDB" id="A0A0C3QJ43"/>
<accession>A0A0C3QJ43</accession>
<evidence type="ECO:0000313" key="5">
    <source>
        <dbReference type="Proteomes" id="UP000054248"/>
    </source>
</evidence>
<feature type="transmembrane region" description="Helical" evidence="2">
    <location>
        <begin position="164"/>
        <end position="186"/>
    </location>
</feature>
<feature type="domain" description="DUF6533" evidence="3">
    <location>
        <begin position="21"/>
        <end position="65"/>
    </location>
</feature>
<reference evidence="5" key="2">
    <citation type="submission" date="2015-01" db="EMBL/GenBank/DDBJ databases">
        <title>Evolutionary Origins and Diversification of the Mycorrhizal Mutualists.</title>
        <authorList>
            <consortium name="DOE Joint Genome Institute"/>
            <consortium name="Mycorrhizal Genomics Consortium"/>
            <person name="Kohler A."/>
            <person name="Kuo A."/>
            <person name="Nagy L.G."/>
            <person name="Floudas D."/>
            <person name="Copeland A."/>
            <person name="Barry K.W."/>
            <person name="Cichocki N."/>
            <person name="Veneault-Fourrey C."/>
            <person name="LaButti K."/>
            <person name="Lindquist E.A."/>
            <person name="Lipzen A."/>
            <person name="Lundell T."/>
            <person name="Morin E."/>
            <person name="Murat C."/>
            <person name="Riley R."/>
            <person name="Ohm R."/>
            <person name="Sun H."/>
            <person name="Tunlid A."/>
            <person name="Henrissat B."/>
            <person name="Grigoriev I.V."/>
            <person name="Hibbett D.S."/>
            <person name="Martin F."/>
        </authorList>
    </citation>
    <scope>NUCLEOTIDE SEQUENCE [LARGE SCALE GENOMIC DNA]</scope>
    <source>
        <strain evidence="5">MUT 4182</strain>
    </source>
</reference>
<dbReference type="InterPro" id="IPR045340">
    <property type="entry name" value="DUF6533"/>
</dbReference>
<dbReference type="STRING" id="1051891.A0A0C3QJ43"/>
<sequence length="452" mass="50438">MGPPSPDKVQQLAKNLLATKYVTVVSFVILLHEHIVTLPLEIERIWKQPRSLASLLFCLNRYGTLCQLVVLLFAYNQSWSERVCSSWFRFAPGLCVISIGFAECILILRTYALYCRDKLVLLGLVILFGAEMGIMGYCVSIATHLRLLPPFVGCIPIGRMPMGVAFYVAPLLTDSVIFVLTVIKTARYLRTNVRTALPRIVLRDGVLYFVLIVLINLMNVIVYIFAPVSLMALGASFSQVLTTILISRLQLNLLGESLRRTRAQSQRPDYSNAKQLSIEMRQVAIGSFSQHEPPPPPPPVFSSRNLARMFNAPPSAVLMGGPLMATSFPPPPSMGGSLYYPSGPVFGSRSVARTSYPSSKKRWCEEPEGARLRHEDSRTEPQQMRGRQRDSRGTTSSRILDHNVKATTKTPWNNPTRTDHVRLTRDAALSNRPSVPVSRVDLDGWHSSTSLR</sequence>
<evidence type="ECO:0000256" key="2">
    <source>
        <dbReference type="SAM" id="Phobius"/>
    </source>
</evidence>
<feature type="transmembrane region" description="Helical" evidence="2">
    <location>
        <begin position="20"/>
        <end position="40"/>
    </location>
</feature>
<feature type="compositionally biased region" description="Polar residues" evidence="1">
    <location>
        <begin position="405"/>
        <end position="416"/>
    </location>
</feature>
<keyword evidence="2" id="KW-0812">Transmembrane</keyword>
<keyword evidence="5" id="KW-1185">Reference proteome</keyword>
<gene>
    <name evidence="4" type="ORF">M407DRAFT_23716</name>
</gene>
<reference evidence="4 5" key="1">
    <citation type="submission" date="2014-04" db="EMBL/GenBank/DDBJ databases">
        <authorList>
            <consortium name="DOE Joint Genome Institute"/>
            <person name="Kuo A."/>
            <person name="Girlanda M."/>
            <person name="Perotto S."/>
            <person name="Kohler A."/>
            <person name="Nagy L.G."/>
            <person name="Floudas D."/>
            <person name="Copeland A."/>
            <person name="Barry K.W."/>
            <person name="Cichocki N."/>
            <person name="Veneault-Fourrey C."/>
            <person name="LaButti K."/>
            <person name="Lindquist E.A."/>
            <person name="Lipzen A."/>
            <person name="Lundell T."/>
            <person name="Morin E."/>
            <person name="Murat C."/>
            <person name="Sun H."/>
            <person name="Tunlid A."/>
            <person name="Henrissat B."/>
            <person name="Grigoriev I.V."/>
            <person name="Hibbett D.S."/>
            <person name="Martin F."/>
            <person name="Nordberg H.P."/>
            <person name="Cantor M.N."/>
            <person name="Hua S.X."/>
        </authorList>
    </citation>
    <scope>NUCLEOTIDE SEQUENCE [LARGE SCALE GENOMIC DNA]</scope>
    <source>
        <strain evidence="4 5">MUT 4182</strain>
    </source>
</reference>
<name>A0A0C3QJ43_9AGAM</name>
<evidence type="ECO:0000259" key="3">
    <source>
        <dbReference type="Pfam" id="PF20151"/>
    </source>
</evidence>
<dbReference type="HOGENOM" id="CLU_605790_0_0_1"/>
<feature type="region of interest" description="Disordered" evidence="1">
    <location>
        <begin position="351"/>
        <end position="452"/>
    </location>
</feature>
<dbReference type="EMBL" id="KN823015">
    <property type="protein sequence ID" value="KIO27026.1"/>
    <property type="molecule type" value="Genomic_DNA"/>
</dbReference>
<organism evidence="4 5">
    <name type="scientific">Tulasnella calospora MUT 4182</name>
    <dbReference type="NCBI Taxonomy" id="1051891"/>
    <lineage>
        <taxon>Eukaryota</taxon>
        <taxon>Fungi</taxon>
        <taxon>Dikarya</taxon>
        <taxon>Basidiomycota</taxon>
        <taxon>Agaricomycotina</taxon>
        <taxon>Agaricomycetes</taxon>
        <taxon>Cantharellales</taxon>
        <taxon>Tulasnellaceae</taxon>
        <taxon>Tulasnella</taxon>
    </lineage>
</organism>
<proteinExistence type="predicted"/>
<feature type="transmembrane region" description="Helical" evidence="2">
    <location>
        <begin position="52"/>
        <end position="75"/>
    </location>
</feature>
<evidence type="ECO:0000256" key="1">
    <source>
        <dbReference type="SAM" id="MobiDB-lite"/>
    </source>
</evidence>
<evidence type="ECO:0000313" key="4">
    <source>
        <dbReference type="EMBL" id="KIO27026.1"/>
    </source>
</evidence>
<protein>
    <recommendedName>
        <fullName evidence="3">DUF6533 domain-containing protein</fullName>
    </recommendedName>
</protein>
<dbReference type="Pfam" id="PF20151">
    <property type="entry name" value="DUF6533"/>
    <property type="match status" value="1"/>
</dbReference>
<feature type="transmembrane region" description="Helical" evidence="2">
    <location>
        <begin position="87"/>
        <end position="108"/>
    </location>
</feature>
<dbReference type="OrthoDB" id="3242376at2759"/>
<feature type="transmembrane region" description="Helical" evidence="2">
    <location>
        <begin position="206"/>
        <end position="226"/>
    </location>
</feature>
<keyword evidence="2" id="KW-0472">Membrane</keyword>
<keyword evidence="2" id="KW-1133">Transmembrane helix</keyword>
<dbReference type="Proteomes" id="UP000054248">
    <property type="component" value="Unassembled WGS sequence"/>
</dbReference>
<feature type="compositionally biased region" description="Basic and acidic residues" evidence="1">
    <location>
        <begin position="362"/>
        <end position="379"/>
    </location>
</feature>
<feature type="transmembrane region" description="Helical" evidence="2">
    <location>
        <begin position="120"/>
        <end position="144"/>
    </location>
</feature>